<accession>A0A6C0JG67</accession>
<keyword evidence="2" id="KW-0812">Transmembrane</keyword>
<proteinExistence type="predicted"/>
<reference evidence="4" key="1">
    <citation type="journal article" date="2020" name="Nature">
        <title>Giant virus diversity and host interactions through global metagenomics.</title>
        <authorList>
            <person name="Schulz F."/>
            <person name="Roux S."/>
            <person name="Paez-Espino D."/>
            <person name="Jungbluth S."/>
            <person name="Walsh D.A."/>
            <person name="Denef V.J."/>
            <person name="McMahon K.D."/>
            <person name="Konstantinidis K.T."/>
            <person name="Eloe-Fadrosh E.A."/>
            <person name="Kyrpides N.C."/>
            <person name="Woyke T."/>
        </authorList>
    </citation>
    <scope>NUCLEOTIDE SEQUENCE</scope>
    <source>
        <strain evidence="4">GVMAG-M-3300027708-39</strain>
    </source>
</reference>
<organism evidence="4">
    <name type="scientific">viral metagenome</name>
    <dbReference type="NCBI Taxonomy" id="1070528"/>
    <lineage>
        <taxon>unclassified sequences</taxon>
        <taxon>metagenomes</taxon>
        <taxon>organismal metagenomes</taxon>
    </lineage>
</organism>
<dbReference type="AlphaFoldDB" id="A0A6C0JG67"/>
<evidence type="ECO:0000313" key="4">
    <source>
        <dbReference type="EMBL" id="QHU04383.1"/>
    </source>
</evidence>
<dbReference type="PANTHER" id="PTHR21461">
    <property type="entry name" value="GLYCOSYLTRANSFERASE FAMILY 92 PROTEIN"/>
    <property type="match status" value="1"/>
</dbReference>
<dbReference type="GO" id="GO:0016020">
    <property type="term" value="C:membrane"/>
    <property type="evidence" value="ECO:0007669"/>
    <property type="project" value="UniProtKB-SubCell"/>
</dbReference>
<evidence type="ECO:0000256" key="3">
    <source>
        <dbReference type="ARBA" id="ARBA00022989"/>
    </source>
</evidence>
<dbReference type="PANTHER" id="PTHR21461:SF69">
    <property type="entry name" value="GLYCOSYLTRANSFERASE FAMILY 92 PROTEIN"/>
    <property type="match status" value="1"/>
</dbReference>
<comment type="subcellular location">
    <subcellularLocation>
        <location evidence="1">Membrane</location>
        <topology evidence="1">Single-pass membrane protein</topology>
    </subcellularLocation>
</comment>
<sequence length="274" mass="32549">MYIKSVIFTLAKYETQYIEEFVIYHIGIGISHIYIYDNEDMPTYKNILNKYVQEEKVTVIHYPGNNYQKGVQQVIMDDFTSKYMNEKNNTHAVGIDIDEFIVLKKHKNINDFIKEFINGDVAGITMNWRFFGSSNNKENDFRPVTERFINREKGYSAHVKTIFDISKFSHFRCVHIIEPKKKYLIKDTNGNTIVHIAQNVNMINNEDHYIQLNHYSSKTFDEFMYQRKRGVCDKTTNQQKFDVAKLELLFKHRDRNEIEDLLAHNIYKSITNII</sequence>
<evidence type="ECO:0008006" key="5">
    <source>
        <dbReference type="Google" id="ProtNLM"/>
    </source>
</evidence>
<keyword evidence="3" id="KW-0472">Membrane</keyword>
<keyword evidence="3" id="KW-1133">Transmembrane helix</keyword>
<evidence type="ECO:0000256" key="2">
    <source>
        <dbReference type="ARBA" id="ARBA00022692"/>
    </source>
</evidence>
<protein>
    <recommendedName>
        <fullName evidence="5">Glycosyltransferase family 92 protein</fullName>
    </recommendedName>
</protein>
<dbReference type="GO" id="GO:0005737">
    <property type="term" value="C:cytoplasm"/>
    <property type="evidence" value="ECO:0007669"/>
    <property type="project" value="TreeGrafter"/>
</dbReference>
<name>A0A6C0JG67_9ZZZZ</name>
<dbReference type="Pfam" id="PF13704">
    <property type="entry name" value="Glyco_tranf_2_4"/>
    <property type="match status" value="1"/>
</dbReference>
<dbReference type="GO" id="GO:0016757">
    <property type="term" value="F:glycosyltransferase activity"/>
    <property type="evidence" value="ECO:0007669"/>
    <property type="project" value="TreeGrafter"/>
</dbReference>
<dbReference type="EMBL" id="MN740396">
    <property type="protein sequence ID" value="QHU04383.1"/>
    <property type="molecule type" value="Genomic_DNA"/>
</dbReference>
<evidence type="ECO:0000256" key="1">
    <source>
        <dbReference type="ARBA" id="ARBA00004167"/>
    </source>
</evidence>